<dbReference type="AlphaFoldDB" id="A0A9E4K3Z5"/>
<proteinExistence type="predicted"/>
<evidence type="ECO:0000313" key="2">
    <source>
        <dbReference type="Proteomes" id="UP000886687"/>
    </source>
</evidence>
<dbReference type="EMBL" id="JAEPDI010000004">
    <property type="protein sequence ID" value="MCG7938797.1"/>
    <property type="molecule type" value="Genomic_DNA"/>
</dbReference>
<accession>A0A9E4K3Z5</accession>
<gene>
    <name evidence="1" type="ORF">JAZ04_08060</name>
</gene>
<comment type="caution">
    <text evidence="1">The sequence shown here is derived from an EMBL/GenBank/DDBJ whole genome shotgun (WGS) entry which is preliminary data.</text>
</comment>
<name>A0A9E4K3Z5_9GAMM</name>
<protein>
    <submittedName>
        <fullName evidence="1">Uncharacterized protein</fullName>
    </submittedName>
</protein>
<reference evidence="1" key="1">
    <citation type="journal article" date="2021" name="Proc. Natl. Acad. Sci. U.S.A.">
        <title>Global biogeography of chemosynthetic symbionts reveals both localized and globally distributed symbiont groups. .</title>
        <authorList>
            <person name="Osvatic J.T."/>
            <person name="Wilkins L.G.E."/>
            <person name="Leibrecht L."/>
            <person name="Leray M."/>
            <person name="Zauner S."/>
            <person name="Polzin J."/>
            <person name="Camacho Y."/>
            <person name="Gros O."/>
            <person name="van Gils J.A."/>
            <person name="Eisen J.A."/>
            <person name="Petersen J.M."/>
            <person name="Yuen B."/>
        </authorList>
    </citation>
    <scope>NUCLEOTIDE SEQUENCE</scope>
    <source>
        <strain evidence="1">MAGL173</strain>
    </source>
</reference>
<dbReference type="Proteomes" id="UP000886687">
    <property type="component" value="Unassembled WGS sequence"/>
</dbReference>
<evidence type="ECO:0000313" key="1">
    <source>
        <dbReference type="EMBL" id="MCG7938797.1"/>
    </source>
</evidence>
<organism evidence="1 2">
    <name type="scientific">Candidatus Thiodiazotropha lotti</name>
    <dbReference type="NCBI Taxonomy" id="2792787"/>
    <lineage>
        <taxon>Bacteria</taxon>
        <taxon>Pseudomonadati</taxon>
        <taxon>Pseudomonadota</taxon>
        <taxon>Gammaproteobacteria</taxon>
        <taxon>Chromatiales</taxon>
        <taxon>Sedimenticolaceae</taxon>
        <taxon>Candidatus Thiodiazotropha</taxon>
    </lineage>
</organism>
<sequence>MPEFGSPYMLEEYTLDDLKQNPILVWAMHDTDSGERQFLTPLLNTRNLSPDFNHAKILLSVVGEQVYAEASYNVEDRSIYSILIWDGDNTVEAEDCDLEAPITLQAVPEIDGEANVVFVLNSKEDYYAYRDDTAR</sequence>